<accession>A0A099JQM4</accession>
<proteinExistence type="predicted"/>
<name>A0A099JQM4_9MICO</name>
<feature type="transmembrane region" description="Helical" evidence="2">
    <location>
        <begin position="243"/>
        <end position="264"/>
    </location>
</feature>
<keyword evidence="5" id="KW-1185">Reference proteome</keyword>
<feature type="transmembrane region" description="Helical" evidence="2">
    <location>
        <begin position="78"/>
        <end position="103"/>
    </location>
</feature>
<evidence type="ECO:0000313" key="3">
    <source>
        <dbReference type="EMBL" id="KGJ79728.1"/>
    </source>
</evidence>
<keyword evidence="2" id="KW-0812">Transmembrane</keyword>
<dbReference type="eggNOG" id="COG1983">
    <property type="taxonomic scope" value="Bacteria"/>
</dbReference>
<evidence type="ECO:0000256" key="1">
    <source>
        <dbReference type="SAM" id="MobiDB-lite"/>
    </source>
</evidence>
<dbReference type="EMBL" id="JPXF01000010">
    <property type="protein sequence ID" value="KGJ79728.1"/>
    <property type="molecule type" value="Genomic_DNA"/>
</dbReference>
<evidence type="ECO:0000313" key="5">
    <source>
        <dbReference type="Proteomes" id="UP000029864"/>
    </source>
</evidence>
<comment type="caution">
    <text evidence="3">The sequence shown here is derived from an EMBL/GenBank/DDBJ whole genome shotgun (WGS) entry which is preliminary data.</text>
</comment>
<evidence type="ECO:0000313" key="4">
    <source>
        <dbReference type="EMBL" id="MBB5642717.1"/>
    </source>
</evidence>
<dbReference type="AlphaFoldDB" id="A0A099JQM4"/>
<dbReference type="STRING" id="1001240.GY21_04185"/>
<sequence>MRLIAVILVLLGAPAVFAYAAGWALLPDADGRIHAEDAIRGRFEPVMIAIGLLLVVSFVPFSPNYWWSAGSANPVLPVWLATTFAVVWSVLIVGAIVWLIIYLSVKSTTGATTTSVPASASAPAESTTDAAAPAPAPTSNWQATMRQNEARAEQNRLRRESYQAGQAERAAARRARRPGAGLTAIVLGIALISGAVAALVFSAGVWSQAALTLGIAVILGLIALGMVVLGFRGRESGALSGYAFLAVVALLVAGIVPANVQFVLIGSPTWFAIAPTEVDAHSGYALLVGQATLDLSGLDDGPMMFMRSNASQSINVWAGVGQTRIILPEHAPVLVDTTAVIGAVDYSGSRSGQDQQGILLHDARLFNSNNSLVPTVVHVRSFVGQVSIIIIISATTRGEVTP</sequence>
<evidence type="ECO:0000313" key="6">
    <source>
        <dbReference type="Proteomes" id="UP000561726"/>
    </source>
</evidence>
<feature type="compositionally biased region" description="Low complexity" evidence="1">
    <location>
        <begin position="114"/>
        <end position="139"/>
    </location>
</feature>
<reference evidence="3 5" key="1">
    <citation type="submission" date="2014-08" db="EMBL/GenBank/DDBJ databases">
        <authorList>
            <person name="Sisinthy S."/>
        </authorList>
    </citation>
    <scope>NUCLEOTIDE SEQUENCE [LARGE SCALE GENOMIC DNA]</scope>
    <source>
        <strain evidence="3 5">RuG17</strain>
    </source>
</reference>
<feature type="transmembrane region" description="Helical" evidence="2">
    <location>
        <begin position="179"/>
        <end position="203"/>
    </location>
</feature>
<feature type="transmembrane region" description="Helical" evidence="2">
    <location>
        <begin position="6"/>
        <end position="26"/>
    </location>
</feature>
<keyword evidence="2" id="KW-0472">Membrane</keyword>
<feature type="transmembrane region" description="Helical" evidence="2">
    <location>
        <begin position="46"/>
        <end position="66"/>
    </location>
</feature>
<evidence type="ECO:0000256" key="2">
    <source>
        <dbReference type="SAM" id="Phobius"/>
    </source>
</evidence>
<gene>
    <name evidence="4" type="ORF">BJ997_003265</name>
    <name evidence="3" type="ORF">GY21_04185</name>
</gene>
<feature type="region of interest" description="Disordered" evidence="1">
    <location>
        <begin position="114"/>
        <end position="158"/>
    </location>
</feature>
<protein>
    <recommendedName>
        <fullName evidence="7">Cell wall-active antibiotics response LiaF-like C-terminal domain-containing protein</fullName>
    </recommendedName>
</protein>
<feature type="transmembrane region" description="Helical" evidence="2">
    <location>
        <begin position="209"/>
        <end position="231"/>
    </location>
</feature>
<dbReference type="Proteomes" id="UP000029864">
    <property type="component" value="Unassembled WGS sequence"/>
</dbReference>
<feature type="compositionally biased region" description="Basic and acidic residues" evidence="1">
    <location>
        <begin position="148"/>
        <end position="158"/>
    </location>
</feature>
<reference evidence="4 6" key="2">
    <citation type="submission" date="2020-08" db="EMBL/GenBank/DDBJ databases">
        <title>Sequencing the genomes of 1000 actinobacteria strains.</title>
        <authorList>
            <person name="Klenk H.-P."/>
        </authorList>
    </citation>
    <scope>NUCLEOTIDE SEQUENCE [LARGE SCALE GENOMIC DNA]</scope>
    <source>
        <strain evidence="4 6">DSM 21065</strain>
    </source>
</reference>
<dbReference type="EMBL" id="JACHBQ010000001">
    <property type="protein sequence ID" value="MBB5642717.1"/>
    <property type="molecule type" value="Genomic_DNA"/>
</dbReference>
<keyword evidence="2" id="KW-1133">Transmembrane helix</keyword>
<dbReference type="Proteomes" id="UP000561726">
    <property type="component" value="Unassembled WGS sequence"/>
</dbReference>
<evidence type="ECO:0008006" key="7">
    <source>
        <dbReference type="Google" id="ProtNLM"/>
    </source>
</evidence>
<organism evidence="3 5">
    <name type="scientific">Cryobacterium roopkundense</name>
    <dbReference type="NCBI Taxonomy" id="1001240"/>
    <lineage>
        <taxon>Bacteria</taxon>
        <taxon>Bacillati</taxon>
        <taxon>Actinomycetota</taxon>
        <taxon>Actinomycetes</taxon>
        <taxon>Micrococcales</taxon>
        <taxon>Microbacteriaceae</taxon>
        <taxon>Cryobacterium</taxon>
    </lineage>
</organism>